<feature type="non-terminal residue" evidence="2">
    <location>
        <position position="1"/>
    </location>
</feature>
<dbReference type="EMBL" id="JABWDY010030175">
    <property type="protein sequence ID" value="KAF5185803.1"/>
    <property type="molecule type" value="Genomic_DNA"/>
</dbReference>
<accession>A0A7J6VLK3</accession>
<reference evidence="2 3" key="1">
    <citation type="submission" date="2020-06" db="EMBL/GenBank/DDBJ databases">
        <title>Transcriptomic and genomic resources for Thalictrum thalictroides and T. hernandezii: Facilitating candidate gene discovery in an emerging model plant lineage.</title>
        <authorList>
            <person name="Arias T."/>
            <person name="Riano-Pachon D.M."/>
            <person name="Di Stilio V.S."/>
        </authorList>
    </citation>
    <scope>NUCLEOTIDE SEQUENCE [LARGE SCALE GENOMIC DNA]</scope>
    <source>
        <strain evidence="3">cv. WT478/WT964</strain>
        <tissue evidence="2">Leaves</tissue>
    </source>
</reference>
<proteinExistence type="predicted"/>
<evidence type="ECO:0000313" key="3">
    <source>
        <dbReference type="Proteomes" id="UP000554482"/>
    </source>
</evidence>
<feature type="region of interest" description="Disordered" evidence="1">
    <location>
        <begin position="32"/>
        <end position="76"/>
    </location>
</feature>
<dbReference type="InterPro" id="IPR037488">
    <property type="entry name" value="At2g33490-like"/>
</dbReference>
<sequence>MTLRKGLKSLDAVEPHVKLVTKQQHIHYQFTGLEDDEGEDGYDDEGYDANEDGELSFDYEENDDLEDVSTSRNSME</sequence>
<evidence type="ECO:0000313" key="2">
    <source>
        <dbReference type="EMBL" id="KAF5185803.1"/>
    </source>
</evidence>
<name>A0A7J6VLK3_THATH</name>
<protein>
    <submittedName>
        <fullName evidence="2">Hydroxyproline-rich glycoprotein family protein</fullName>
    </submittedName>
</protein>
<organism evidence="2 3">
    <name type="scientific">Thalictrum thalictroides</name>
    <name type="common">Rue-anemone</name>
    <name type="synonym">Anemone thalictroides</name>
    <dbReference type="NCBI Taxonomy" id="46969"/>
    <lineage>
        <taxon>Eukaryota</taxon>
        <taxon>Viridiplantae</taxon>
        <taxon>Streptophyta</taxon>
        <taxon>Embryophyta</taxon>
        <taxon>Tracheophyta</taxon>
        <taxon>Spermatophyta</taxon>
        <taxon>Magnoliopsida</taxon>
        <taxon>Ranunculales</taxon>
        <taxon>Ranunculaceae</taxon>
        <taxon>Thalictroideae</taxon>
        <taxon>Thalictrum</taxon>
    </lineage>
</organism>
<evidence type="ECO:0000256" key="1">
    <source>
        <dbReference type="SAM" id="MobiDB-lite"/>
    </source>
</evidence>
<comment type="caution">
    <text evidence="2">The sequence shown here is derived from an EMBL/GenBank/DDBJ whole genome shotgun (WGS) entry which is preliminary data.</text>
</comment>
<dbReference type="OrthoDB" id="10576580at2759"/>
<gene>
    <name evidence="2" type="ORF">FRX31_024610</name>
</gene>
<dbReference type="Proteomes" id="UP000554482">
    <property type="component" value="Unassembled WGS sequence"/>
</dbReference>
<keyword evidence="3" id="KW-1185">Reference proteome</keyword>
<dbReference type="PANTHER" id="PTHR34119">
    <property type="entry name" value="HYDROXYPROLINE-RICH GLYCOPROTEIN-LIKE"/>
    <property type="match status" value="1"/>
</dbReference>
<dbReference type="AlphaFoldDB" id="A0A7J6VLK3"/>
<dbReference type="PANTHER" id="PTHR34119:SF1">
    <property type="entry name" value="OS04G0394700 PROTEIN"/>
    <property type="match status" value="1"/>
</dbReference>
<feature type="compositionally biased region" description="Acidic residues" evidence="1">
    <location>
        <begin position="33"/>
        <end position="67"/>
    </location>
</feature>